<dbReference type="GO" id="GO:0046872">
    <property type="term" value="F:metal ion binding"/>
    <property type="evidence" value="ECO:0007669"/>
    <property type="project" value="UniProtKB-KW"/>
</dbReference>
<name>A0A0F3IRT8_9PROT</name>
<sequence>MSPPDTDPGASTEAPHYVGHRARLRDRLLTGDADALPDYELLELILFGANARGDVKPLAKKLLARFGSFSAVLTADPAQLGTLEGVGPVAIATLKTIQAAARRLAREQARTAPVLAGWQAVLDYCRIAMAHEPIEQVRLLFLDRKNHLIGDEVVQRGTIDHTPLYPRDVVKRALEVGATALILVHNHPTGDPTPSKADIDMTRTLARAVEGVGISLHDHLVIGRHGHSSFKALGLL</sequence>
<comment type="caution">
    <text evidence="8">The sequence shown here is derived from an EMBL/GenBank/DDBJ whole genome shotgun (WGS) entry which is preliminary data.</text>
</comment>
<gene>
    <name evidence="8" type="ORF">VZ95_11560</name>
</gene>
<evidence type="ECO:0000256" key="5">
    <source>
        <dbReference type="ARBA" id="ARBA00023049"/>
    </source>
</evidence>
<dbReference type="NCBIfam" id="NF000642">
    <property type="entry name" value="PRK00024.1"/>
    <property type="match status" value="1"/>
</dbReference>
<evidence type="ECO:0000259" key="7">
    <source>
        <dbReference type="PROSITE" id="PS50249"/>
    </source>
</evidence>
<keyword evidence="9" id="KW-1185">Reference proteome</keyword>
<accession>A0A0F3IRT8</accession>
<dbReference type="RefSeq" id="WP_045775975.1">
    <property type="nucleotide sequence ID" value="NZ_LAJY01000283.1"/>
</dbReference>
<dbReference type="OrthoDB" id="9804482at2"/>
<evidence type="ECO:0000313" key="8">
    <source>
        <dbReference type="EMBL" id="KJV09426.1"/>
    </source>
</evidence>
<dbReference type="EMBL" id="LAJY01000283">
    <property type="protein sequence ID" value="KJV09426.1"/>
    <property type="molecule type" value="Genomic_DNA"/>
</dbReference>
<dbReference type="InterPro" id="IPR001405">
    <property type="entry name" value="UPF0758"/>
</dbReference>
<dbReference type="InterPro" id="IPR037518">
    <property type="entry name" value="MPN"/>
</dbReference>
<evidence type="ECO:0000313" key="9">
    <source>
        <dbReference type="Proteomes" id="UP000033774"/>
    </source>
</evidence>
<evidence type="ECO:0000256" key="1">
    <source>
        <dbReference type="ARBA" id="ARBA00022670"/>
    </source>
</evidence>
<dbReference type="CDD" id="cd08071">
    <property type="entry name" value="MPN_DUF2466"/>
    <property type="match status" value="1"/>
</dbReference>
<dbReference type="AlphaFoldDB" id="A0A0F3IRT8"/>
<reference evidence="8 9" key="1">
    <citation type="submission" date="2015-03" db="EMBL/GenBank/DDBJ databases">
        <title>Draft genome sequence of Elstera litoralis.</title>
        <authorList>
            <person name="Rahalkar M.C."/>
            <person name="Dhakephalkar P.K."/>
            <person name="Pore S.D."/>
            <person name="Arora P."/>
            <person name="Kapse N.G."/>
            <person name="Pandit P.S."/>
        </authorList>
    </citation>
    <scope>NUCLEOTIDE SEQUENCE [LARGE SCALE GENOMIC DNA]</scope>
    <source>
        <strain evidence="8 9">Dia-1</strain>
    </source>
</reference>
<dbReference type="GO" id="GO:0008237">
    <property type="term" value="F:metallopeptidase activity"/>
    <property type="evidence" value="ECO:0007669"/>
    <property type="project" value="UniProtKB-KW"/>
</dbReference>
<dbReference type="PROSITE" id="PS50249">
    <property type="entry name" value="MPN"/>
    <property type="match status" value="1"/>
</dbReference>
<dbReference type="PATRIC" id="fig|552518.3.peg.1821"/>
<dbReference type="Gene3D" id="1.10.150.20">
    <property type="entry name" value="5' to 3' exonuclease, C-terminal subdomain"/>
    <property type="match status" value="1"/>
</dbReference>
<dbReference type="InterPro" id="IPR010994">
    <property type="entry name" value="RuvA_2-like"/>
</dbReference>
<comment type="similarity">
    <text evidence="6">Belongs to the UPF0758 family.</text>
</comment>
<keyword evidence="4" id="KW-0862">Zinc</keyword>
<protein>
    <recommendedName>
        <fullName evidence="7">MPN domain-containing protein</fullName>
    </recommendedName>
</protein>
<dbReference type="PANTHER" id="PTHR30471:SF3">
    <property type="entry name" value="UPF0758 PROTEIN YEES-RELATED"/>
    <property type="match status" value="1"/>
</dbReference>
<dbReference type="SUPFAM" id="SSF47781">
    <property type="entry name" value="RuvA domain 2-like"/>
    <property type="match status" value="1"/>
</dbReference>
<dbReference type="Gene3D" id="3.40.140.10">
    <property type="entry name" value="Cytidine Deaminase, domain 2"/>
    <property type="match status" value="1"/>
</dbReference>
<feature type="domain" description="MPN" evidence="7">
    <location>
        <begin position="114"/>
        <end position="236"/>
    </location>
</feature>
<evidence type="ECO:0000256" key="6">
    <source>
        <dbReference type="RuleBase" id="RU003797"/>
    </source>
</evidence>
<dbReference type="Proteomes" id="UP000033774">
    <property type="component" value="Unassembled WGS sequence"/>
</dbReference>
<dbReference type="SUPFAM" id="SSF102712">
    <property type="entry name" value="JAB1/MPN domain"/>
    <property type="match status" value="1"/>
</dbReference>
<organism evidence="8 9">
    <name type="scientific">Elstera litoralis</name>
    <dbReference type="NCBI Taxonomy" id="552518"/>
    <lineage>
        <taxon>Bacteria</taxon>
        <taxon>Pseudomonadati</taxon>
        <taxon>Pseudomonadota</taxon>
        <taxon>Alphaproteobacteria</taxon>
        <taxon>Rhodospirillales</taxon>
        <taxon>Rhodospirillaceae</taxon>
        <taxon>Elstera</taxon>
    </lineage>
</organism>
<keyword evidence="1" id="KW-0645">Protease</keyword>
<dbReference type="InterPro" id="IPR046778">
    <property type="entry name" value="UPF0758_N"/>
</dbReference>
<evidence type="ECO:0000256" key="3">
    <source>
        <dbReference type="ARBA" id="ARBA00022801"/>
    </source>
</evidence>
<keyword evidence="5" id="KW-0482">Metalloprotease</keyword>
<dbReference type="GO" id="GO:0006508">
    <property type="term" value="P:proteolysis"/>
    <property type="evidence" value="ECO:0007669"/>
    <property type="project" value="UniProtKB-KW"/>
</dbReference>
<dbReference type="Pfam" id="PF04002">
    <property type="entry name" value="RadC"/>
    <property type="match status" value="1"/>
</dbReference>
<dbReference type="Pfam" id="PF20582">
    <property type="entry name" value="UPF0758_N"/>
    <property type="match status" value="1"/>
</dbReference>
<keyword evidence="3" id="KW-0378">Hydrolase</keyword>
<dbReference type="PANTHER" id="PTHR30471">
    <property type="entry name" value="DNA REPAIR PROTEIN RADC"/>
    <property type="match status" value="1"/>
</dbReference>
<evidence type="ECO:0000256" key="4">
    <source>
        <dbReference type="ARBA" id="ARBA00022833"/>
    </source>
</evidence>
<proteinExistence type="inferred from homology"/>
<dbReference type="NCBIfam" id="TIGR00608">
    <property type="entry name" value="radc"/>
    <property type="match status" value="1"/>
</dbReference>
<keyword evidence="2" id="KW-0479">Metal-binding</keyword>
<dbReference type="InterPro" id="IPR025657">
    <property type="entry name" value="RadC_JAB"/>
</dbReference>
<evidence type="ECO:0000256" key="2">
    <source>
        <dbReference type="ARBA" id="ARBA00022723"/>
    </source>
</evidence>